<dbReference type="Proteomes" id="UP000554482">
    <property type="component" value="Unassembled WGS sequence"/>
</dbReference>
<dbReference type="AlphaFoldDB" id="A0A7J6X8V5"/>
<dbReference type="Gene3D" id="1.20.1250.20">
    <property type="entry name" value="MFS general substrate transporter like domains"/>
    <property type="match status" value="1"/>
</dbReference>
<evidence type="ECO:0000256" key="5">
    <source>
        <dbReference type="ARBA" id="ARBA00023136"/>
    </source>
</evidence>
<dbReference type="Pfam" id="PF00854">
    <property type="entry name" value="PTR2"/>
    <property type="match status" value="1"/>
</dbReference>
<keyword evidence="8" id="KW-1185">Reference proteome</keyword>
<reference evidence="7 8" key="1">
    <citation type="submission" date="2020-06" db="EMBL/GenBank/DDBJ databases">
        <title>Transcriptomic and genomic resources for Thalictrum thalictroides and T. hernandezii: Facilitating candidate gene discovery in an emerging model plant lineage.</title>
        <authorList>
            <person name="Arias T."/>
            <person name="Riano-Pachon D.M."/>
            <person name="Di Stilio V.S."/>
        </authorList>
    </citation>
    <scope>NUCLEOTIDE SEQUENCE [LARGE SCALE GENOMIC DNA]</scope>
    <source>
        <strain evidence="8">cv. WT478/WT964</strain>
        <tissue evidence="7">Leaves</tissue>
    </source>
</reference>
<feature type="transmembrane region" description="Helical" evidence="6">
    <location>
        <begin position="92"/>
        <end position="113"/>
    </location>
</feature>
<organism evidence="7 8">
    <name type="scientific">Thalictrum thalictroides</name>
    <name type="common">Rue-anemone</name>
    <name type="synonym">Anemone thalictroides</name>
    <dbReference type="NCBI Taxonomy" id="46969"/>
    <lineage>
        <taxon>Eukaryota</taxon>
        <taxon>Viridiplantae</taxon>
        <taxon>Streptophyta</taxon>
        <taxon>Embryophyta</taxon>
        <taxon>Tracheophyta</taxon>
        <taxon>Spermatophyta</taxon>
        <taxon>Magnoliopsida</taxon>
        <taxon>Ranunculales</taxon>
        <taxon>Ranunculaceae</taxon>
        <taxon>Thalictroideae</taxon>
        <taxon>Thalictrum</taxon>
    </lineage>
</organism>
<comment type="subcellular location">
    <subcellularLocation>
        <location evidence="1">Membrane</location>
        <topology evidence="1">Multi-pass membrane protein</topology>
    </subcellularLocation>
</comment>
<dbReference type="InterPro" id="IPR000109">
    <property type="entry name" value="POT_fam"/>
</dbReference>
<feature type="transmembrane region" description="Helical" evidence="6">
    <location>
        <begin position="12"/>
        <end position="31"/>
    </location>
</feature>
<evidence type="ECO:0000256" key="2">
    <source>
        <dbReference type="ARBA" id="ARBA00005982"/>
    </source>
</evidence>
<keyword evidence="4 6" id="KW-1133">Transmembrane helix</keyword>
<evidence type="ECO:0000256" key="3">
    <source>
        <dbReference type="ARBA" id="ARBA00022692"/>
    </source>
</evidence>
<dbReference type="GO" id="GO:0016020">
    <property type="term" value="C:membrane"/>
    <property type="evidence" value="ECO:0007669"/>
    <property type="project" value="UniProtKB-SubCell"/>
</dbReference>
<feature type="transmembrane region" description="Helical" evidence="6">
    <location>
        <begin position="51"/>
        <end position="72"/>
    </location>
</feature>
<comment type="caution">
    <text evidence="7">The sequence shown here is derived from an EMBL/GenBank/DDBJ whole genome shotgun (WGS) entry which is preliminary data.</text>
</comment>
<evidence type="ECO:0000256" key="6">
    <source>
        <dbReference type="SAM" id="Phobius"/>
    </source>
</evidence>
<dbReference type="OrthoDB" id="8904098at2759"/>
<dbReference type="InterPro" id="IPR036259">
    <property type="entry name" value="MFS_trans_sf"/>
</dbReference>
<gene>
    <name evidence="7" type="ORF">FRX31_004345</name>
</gene>
<keyword evidence="5 6" id="KW-0472">Membrane</keyword>
<evidence type="ECO:0000256" key="1">
    <source>
        <dbReference type="ARBA" id="ARBA00004141"/>
    </source>
</evidence>
<dbReference type="PANTHER" id="PTHR11654">
    <property type="entry name" value="OLIGOPEPTIDE TRANSPORTER-RELATED"/>
    <property type="match status" value="1"/>
</dbReference>
<sequence length="188" mass="20531">MDRHITSNFQIPAGSFTLFTVLTATIWLAIYNQVVLPLKEKYTGRAGGVSPTLRIGIGLTISCLAMAVAAVVENIRRKTAIQQGLQDDKGIVNMSAMWLIPQFVLIGISKTVAGGRESWLSTNLNKGHYDYNYGLLTFLSLLNFVYFVVCCHAYGSCDSANATVSNEREDLKEGLLSKCRDLPSTSSA</sequence>
<name>A0A7J6X8V5_THATH</name>
<keyword evidence="3 6" id="KW-0812">Transmembrane</keyword>
<evidence type="ECO:0000313" key="8">
    <source>
        <dbReference type="Proteomes" id="UP000554482"/>
    </source>
</evidence>
<accession>A0A7J6X8V5</accession>
<feature type="transmembrane region" description="Helical" evidence="6">
    <location>
        <begin position="133"/>
        <end position="155"/>
    </location>
</feature>
<dbReference type="GO" id="GO:0022857">
    <property type="term" value="F:transmembrane transporter activity"/>
    <property type="evidence" value="ECO:0007669"/>
    <property type="project" value="InterPro"/>
</dbReference>
<proteinExistence type="inferred from homology"/>
<evidence type="ECO:0000313" key="7">
    <source>
        <dbReference type="EMBL" id="KAF5206069.1"/>
    </source>
</evidence>
<evidence type="ECO:0000256" key="4">
    <source>
        <dbReference type="ARBA" id="ARBA00022989"/>
    </source>
</evidence>
<protein>
    <submittedName>
        <fullName evidence="7">NRT1/ PTR FAMILY 1.1</fullName>
    </submittedName>
</protein>
<dbReference type="EMBL" id="JABWDY010003256">
    <property type="protein sequence ID" value="KAF5206069.1"/>
    <property type="molecule type" value="Genomic_DNA"/>
</dbReference>
<comment type="similarity">
    <text evidence="2">Belongs to the major facilitator superfamily. Proton-dependent oligopeptide transporter (POT/PTR) (TC 2.A.17) family.</text>
</comment>